<dbReference type="Proteomes" id="UP000032289">
    <property type="component" value="Unassembled WGS sequence"/>
</dbReference>
<keyword evidence="2" id="KW-0547">Nucleotide-binding</keyword>
<dbReference type="PANTHER" id="PTHR42939">
    <property type="entry name" value="ABC TRANSPORTER ATP-BINDING PROTEIN ALBC-RELATED"/>
    <property type="match status" value="1"/>
</dbReference>
<dbReference type="STRING" id="137591.AO080_08315"/>
<evidence type="ECO:0000313" key="7">
    <source>
        <dbReference type="EMBL" id="OSP89792.1"/>
    </source>
</evidence>
<evidence type="ECO:0000313" key="8">
    <source>
        <dbReference type="EMBL" id="TVV27421.1"/>
    </source>
</evidence>
<dbReference type="InterPro" id="IPR027417">
    <property type="entry name" value="P-loop_NTPase"/>
</dbReference>
<dbReference type="Proteomes" id="UP000193588">
    <property type="component" value="Unassembled WGS sequence"/>
</dbReference>
<keyword evidence="9" id="KW-1185">Reference proteome</keyword>
<dbReference type="EMBL" id="JWHT01000084">
    <property type="protein sequence ID" value="KIU19295.1"/>
    <property type="molecule type" value="Genomic_DNA"/>
</dbReference>
<dbReference type="InterPro" id="IPR003593">
    <property type="entry name" value="AAA+_ATPase"/>
</dbReference>
<dbReference type="Proteomes" id="UP000032287">
    <property type="component" value="Unassembled WGS sequence"/>
</dbReference>
<evidence type="ECO:0000259" key="4">
    <source>
        <dbReference type="PROSITE" id="PS50893"/>
    </source>
</evidence>
<dbReference type="InterPro" id="IPR051782">
    <property type="entry name" value="ABC_Transporter_VariousFunc"/>
</dbReference>
<evidence type="ECO:0000313" key="10">
    <source>
        <dbReference type="Proteomes" id="UP000032289"/>
    </source>
</evidence>
<dbReference type="RefSeq" id="WP_010374871.1">
    <property type="nucleotide sequence ID" value="NZ_BJEF01000002.1"/>
</dbReference>
<dbReference type="KEGG" id="wcb:AO080_08315"/>
<accession>A0A0D1LLZ9</accession>
<dbReference type="GeneID" id="66962419"/>
<dbReference type="CDD" id="cd03230">
    <property type="entry name" value="ABC_DR_subfamily_A"/>
    <property type="match status" value="1"/>
</dbReference>
<dbReference type="PATRIC" id="fig|137591.24.peg.2373"/>
<dbReference type="Gene3D" id="3.40.50.300">
    <property type="entry name" value="P-loop containing nucleotide triphosphate hydrolases"/>
    <property type="match status" value="1"/>
</dbReference>
<dbReference type="SUPFAM" id="SSF52540">
    <property type="entry name" value="P-loop containing nucleoside triphosphate hydrolases"/>
    <property type="match status" value="1"/>
</dbReference>
<reference evidence="9 10" key="1">
    <citation type="journal article" date="2015" name="Microbiology (Mosc.)">
        <title>Genomics of the Weissella cibaria species with an examination of its metabolic traits.</title>
        <authorList>
            <person name="Lynch K.M."/>
            <person name="Lucid A."/>
            <person name="Arendt E.K."/>
            <person name="Sleator R.D."/>
            <person name="Lucey B."/>
            <person name="Coffey A."/>
        </authorList>
    </citation>
    <scope>NUCLEOTIDE SEQUENCE [LARGE SCALE GENOMIC DNA]</scope>
    <source>
        <strain evidence="5 10">AB3b</strain>
        <strain evidence="6 9">MG1</strain>
    </source>
</reference>
<evidence type="ECO:0000313" key="6">
    <source>
        <dbReference type="EMBL" id="KIU19697.1"/>
    </source>
</evidence>
<feature type="domain" description="ABC transporter" evidence="4">
    <location>
        <begin position="3"/>
        <end position="233"/>
    </location>
</feature>
<evidence type="ECO:0000313" key="12">
    <source>
        <dbReference type="Proteomes" id="UP000320012"/>
    </source>
</evidence>
<evidence type="ECO:0000313" key="5">
    <source>
        <dbReference type="EMBL" id="KIU19295.1"/>
    </source>
</evidence>
<dbReference type="Pfam" id="PF00005">
    <property type="entry name" value="ABC_tran"/>
    <property type="match status" value="1"/>
</dbReference>
<evidence type="ECO:0000313" key="11">
    <source>
        <dbReference type="Proteomes" id="UP000193588"/>
    </source>
</evidence>
<evidence type="ECO:0000313" key="9">
    <source>
        <dbReference type="Proteomes" id="UP000032287"/>
    </source>
</evidence>
<comment type="caution">
    <text evidence="6">The sequence shown here is derived from an EMBL/GenBank/DDBJ whole genome shotgun (WGS) entry which is preliminary data.</text>
</comment>
<name>A0A0D1LLZ9_9LACO</name>
<dbReference type="Proteomes" id="UP000320012">
    <property type="component" value="Unassembled WGS sequence"/>
</dbReference>
<dbReference type="EMBL" id="JWHU01000034">
    <property type="protein sequence ID" value="KIU19697.1"/>
    <property type="molecule type" value="Genomic_DNA"/>
</dbReference>
<evidence type="ECO:0000256" key="2">
    <source>
        <dbReference type="ARBA" id="ARBA00022741"/>
    </source>
</evidence>
<reference evidence="8 12" key="3">
    <citation type="submission" date="2019-07" db="EMBL/GenBank/DDBJ databases">
        <title>Genome sequence of Weissella cibaria GK1.</title>
        <authorList>
            <person name="Choi H.-J."/>
        </authorList>
    </citation>
    <scope>NUCLEOTIDE SEQUENCE [LARGE SCALE GENOMIC DNA]</scope>
    <source>
        <strain evidence="8 12">GK1</strain>
    </source>
</reference>
<sequence>MTLSVKNLSGGYGQLAVLHDISFDIQAGELLALVGLNGSGKSTTINHIIGLLAPKQGQITLNGVTLQADPVNYKSQIAYIPEQPVLYDELTLREHLALTIDVYGLNEETAWQRATSLLHTFRLDNKLDWFPTHFSKGMRQKVMIVMAFITDAPFFIIDEPFLGLDVIAVNDLLTLIDARKATGTSFLLTTHVLTTIENHADQFIYLRDGQVAAQGAAQDFATLVPDMQPNEVN</sequence>
<evidence type="ECO:0000256" key="3">
    <source>
        <dbReference type="ARBA" id="ARBA00022840"/>
    </source>
</evidence>
<reference evidence="7 11" key="2">
    <citation type="submission" date="2017-04" db="EMBL/GenBank/DDBJ databases">
        <title>The genome sequence of Weissella cibaria isolated from wild Drosophila.</title>
        <authorList>
            <person name="Ricks N.J."/>
            <person name="Carroll C."/>
            <person name="Walters A."/>
            <person name="Newell P.D."/>
            <person name="Chaston J.M."/>
        </authorList>
    </citation>
    <scope>NUCLEOTIDE SEQUENCE [LARGE SCALE GENOMIC DNA]</scope>
    <source>
        <strain evidence="7 11">DmW_103</strain>
    </source>
</reference>
<dbReference type="PANTHER" id="PTHR42939:SF5">
    <property type="entry name" value="ABC-TYPE TRANSPORTER ATP-BINDING PROTEIN ECSA"/>
    <property type="match status" value="1"/>
</dbReference>
<dbReference type="OrthoDB" id="9804819at2"/>
<protein>
    <submittedName>
        <fullName evidence="7 8">ABC transporter ATP-binding protein</fullName>
    </submittedName>
    <submittedName>
        <fullName evidence="6">EcsA_3 protein</fullName>
    </submittedName>
</protein>
<dbReference type="PROSITE" id="PS50893">
    <property type="entry name" value="ABC_TRANSPORTER_2"/>
    <property type="match status" value="1"/>
</dbReference>
<proteinExistence type="predicted"/>
<dbReference type="GO" id="GO:0005524">
    <property type="term" value="F:ATP binding"/>
    <property type="evidence" value="ECO:0007669"/>
    <property type="project" value="UniProtKB-KW"/>
</dbReference>
<dbReference type="EMBL" id="NDXJ01000005">
    <property type="protein sequence ID" value="OSP89792.1"/>
    <property type="molecule type" value="Genomic_DNA"/>
</dbReference>
<dbReference type="AlphaFoldDB" id="A0A0D1LLZ9"/>
<dbReference type="InterPro" id="IPR003439">
    <property type="entry name" value="ABC_transporter-like_ATP-bd"/>
</dbReference>
<dbReference type="SMART" id="SM00382">
    <property type="entry name" value="AAA"/>
    <property type="match status" value="1"/>
</dbReference>
<evidence type="ECO:0000256" key="1">
    <source>
        <dbReference type="ARBA" id="ARBA00022448"/>
    </source>
</evidence>
<keyword evidence="1" id="KW-0813">Transport</keyword>
<dbReference type="eggNOG" id="COG1131">
    <property type="taxonomic scope" value="Bacteria"/>
</dbReference>
<dbReference type="EMBL" id="VNHC01000002">
    <property type="protein sequence ID" value="TVV27421.1"/>
    <property type="molecule type" value="Genomic_DNA"/>
</dbReference>
<dbReference type="InterPro" id="IPR017871">
    <property type="entry name" value="ABC_transporter-like_CS"/>
</dbReference>
<dbReference type="PROSITE" id="PS00211">
    <property type="entry name" value="ABC_TRANSPORTER_1"/>
    <property type="match status" value="1"/>
</dbReference>
<dbReference type="GO" id="GO:0016887">
    <property type="term" value="F:ATP hydrolysis activity"/>
    <property type="evidence" value="ECO:0007669"/>
    <property type="project" value="InterPro"/>
</dbReference>
<keyword evidence="3 7" id="KW-0067">ATP-binding</keyword>
<organism evidence="6 9">
    <name type="scientific">Weissella cibaria</name>
    <dbReference type="NCBI Taxonomy" id="137591"/>
    <lineage>
        <taxon>Bacteria</taxon>
        <taxon>Bacillati</taxon>
        <taxon>Bacillota</taxon>
        <taxon>Bacilli</taxon>
        <taxon>Lactobacillales</taxon>
        <taxon>Lactobacillaceae</taxon>
        <taxon>Weissella</taxon>
    </lineage>
</organism>
<gene>
    <name evidence="6" type="primary">ecsA_3</name>
    <name evidence="5" type="ORF">ab3b_02415</name>
    <name evidence="7" type="ORF">B9D04_04555</name>
    <name evidence="8" type="ORF">FO435_05755</name>
    <name evidence="6" type="ORF">QX99_01715</name>
</gene>